<evidence type="ECO:0000256" key="6">
    <source>
        <dbReference type="SAM" id="Phobius"/>
    </source>
</evidence>
<keyword evidence="4 6" id="KW-1133">Transmembrane helix</keyword>
<dbReference type="AlphaFoldDB" id="A0A1S6U806"/>
<keyword evidence="3 6" id="KW-0812">Transmembrane</keyword>
<feature type="transmembrane region" description="Helical" evidence="6">
    <location>
        <begin position="207"/>
        <end position="231"/>
    </location>
</feature>
<evidence type="ECO:0000313" key="7">
    <source>
        <dbReference type="EMBL" id="AQW87819.1"/>
    </source>
</evidence>
<comment type="subcellular location">
    <subcellularLocation>
        <location evidence="1">Membrane</location>
        <topology evidence="1">Multi-pass membrane protein</topology>
    </subcellularLocation>
</comment>
<dbReference type="PRINTS" id="PR00176">
    <property type="entry name" value="NANEUSMPORT"/>
</dbReference>
<evidence type="ECO:0000256" key="2">
    <source>
        <dbReference type="ARBA" id="ARBA00022448"/>
    </source>
</evidence>
<feature type="transmembrane region" description="Helical" evidence="6">
    <location>
        <begin position="339"/>
        <end position="359"/>
    </location>
</feature>
<feature type="transmembrane region" description="Helical" evidence="6">
    <location>
        <begin position="83"/>
        <end position="109"/>
    </location>
</feature>
<evidence type="ECO:0000256" key="4">
    <source>
        <dbReference type="ARBA" id="ARBA00022989"/>
    </source>
</evidence>
<evidence type="ECO:0000256" key="3">
    <source>
        <dbReference type="ARBA" id="ARBA00022692"/>
    </source>
</evidence>
<evidence type="ECO:0000256" key="1">
    <source>
        <dbReference type="ARBA" id="ARBA00004141"/>
    </source>
</evidence>
<sequence length="443" mass="48874">MNDKFSKIGFILSIVGAAIGLGNAWKFPYMVGVNGGSAFVLIYLIFALIVGLSIFFAEMAMGKISQKDTVNAFKTLATKGPNIWKFAGIVMITGVLVASFYTLIIGWVIKYVVLSFSTLPNDIAISGKIFNDFISKNSFEQILYFTIAFIAYFFVLTKGVKAGIEKINLWLIPTIFLLLMLMLGYSFSMDGFSKAAEFLLVPDFSKINSHTIFMALGLAFFTMCVGIGAVLSYSTNLNNKTNLFTSSLYVVVLNVVISIIIGLIVFTFVFEFNSSPADGVGLAFVSLPTLFAKLGFLGNILCFVFFLALVFAGLTSAISMVEPCILFLTQNFNLTRTKAIFVVGSFVYILGVLCALSNIDGVKDDLVFFGKGFFDLLDFISSNIMLPLGGIIFCVFVGYFMKYESLKELFIPYMGKYIFQIWYFLLRFVAPVCVFLVLIGGII</sequence>
<protein>
    <submittedName>
        <fullName evidence="7">Na+-dependent transporter, SNF family</fullName>
    </submittedName>
</protein>
<evidence type="ECO:0000313" key="8">
    <source>
        <dbReference type="Proteomes" id="UP000190868"/>
    </source>
</evidence>
<dbReference type="NCBIfam" id="NF037979">
    <property type="entry name" value="Na_transp"/>
    <property type="match status" value="1"/>
</dbReference>
<dbReference type="RefSeq" id="WP_078424565.1">
    <property type="nucleotide sequence ID" value="NZ_CP017258.1"/>
</dbReference>
<reference evidence="8" key="1">
    <citation type="submission" date="2016-09" db="EMBL/GenBank/DDBJ databases">
        <title>Comparative genomics of the Campylobacter concisus group.</title>
        <authorList>
            <person name="Miller W.G."/>
            <person name="Yee E."/>
            <person name="Chapman M.H."/>
            <person name="Huynh S."/>
            <person name="Bono J.L."/>
            <person name="On S.L.W."/>
            <person name="StLeger J."/>
            <person name="Foster G."/>
            <person name="Parker C.T."/>
        </authorList>
    </citation>
    <scope>NUCLEOTIDE SEQUENCE [LARGE SCALE GENOMIC DNA]</scope>
    <source>
        <strain evidence="8">RM18021</strain>
    </source>
</reference>
<dbReference type="PANTHER" id="PTHR42948:SF1">
    <property type="entry name" value="TRANSPORTER"/>
    <property type="match status" value="1"/>
</dbReference>
<dbReference type="SUPFAM" id="SSF161070">
    <property type="entry name" value="SNF-like"/>
    <property type="match status" value="1"/>
</dbReference>
<proteinExistence type="predicted"/>
<gene>
    <name evidence="7" type="ORF">CPIN18021_1014</name>
</gene>
<dbReference type="Pfam" id="PF00209">
    <property type="entry name" value="SNF"/>
    <property type="match status" value="2"/>
</dbReference>
<feature type="transmembrane region" description="Helical" evidence="6">
    <location>
        <begin position="142"/>
        <end position="160"/>
    </location>
</feature>
<dbReference type="EMBL" id="CP017258">
    <property type="protein sequence ID" value="AQW87819.1"/>
    <property type="molecule type" value="Genomic_DNA"/>
</dbReference>
<feature type="transmembrane region" description="Helical" evidence="6">
    <location>
        <begin position="40"/>
        <end position="62"/>
    </location>
</feature>
<keyword evidence="8" id="KW-1185">Reference proteome</keyword>
<dbReference type="InterPro" id="IPR037272">
    <property type="entry name" value="SNS_sf"/>
</dbReference>
<dbReference type="GO" id="GO:0016020">
    <property type="term" value="C:membrane"/>
    <property type="evidence" value="ECO:0007669"/>
    <property type="project" value="UniProtKB-SubCell"/>
</dbReference>
<feature type="transmembrane region" description="Helical" evidence="6">
    <location>
        <begin position="167"/>
        <end position="187"/>
    </location>
</feature>
<feature type="transmembrane region" description="Helical" evidence="6">
    <location>
        <begin position="290"/>
        <end position="318"/>
    </location>
</feature>
<dbReference type="Proteomes" id="UP000190868">
    <property type="component" value="Chromosome"/>
</dbReference>
<evidence type="ECO:0000256" key="5">
    <source>
        <dbReference type="ARBA" id="ARBA00023136"/>
    </source>
</evidence>
<dbReference type="InterPro" id="IPR000175">
    <property type="entry name" value="Na/ntran_symport"/>
</dbReference>
<dbReference type="PANTHER" id="PTHR42948">
    <property type="entry name" value="TRANSPORTER"/>
    <property type="match status" value="1"/>
</dbReference>
<dbReference type="PROSITE" id="PS50267">
    <property type="entry name" value="NA_NEUROTRAN_SYMP_3"/>
    <property type="match status" value="1"/>
</dbReference>
<dbReference type="InterPro" id="IPR047218">
    <property type="entry name" value="YocR/YhdH-like"/>
</dbReference>
<accession>A0A1S6U806</accession>
<feature type="transmembrane region" description="Helical" evidence="6">
    <location>
        <begin position="421"/>
        <end position="442"/>
    </location>
</feature>
<keyword evidence="2" id="KW-0813">Transport</keyword>
<keyword evidence="5 6" id="KW-0472">Membrane</keyword>
<feature type="transmembrane region" description="Helical" evidence="6">
    <location>
        <begin position="379"/>
        <end position="400"/>
    </location>
</feature>
<dbReference type="CDD" id="cd10336">
    <property type="entry name" value="SLC6sbd_Tyt1-Like"/>
    <property type="match status" value="1"/>
</dbReference>
<name>A0A1S6U806_9BACT</name>
<organism evidence="7 8">
    <name type="scientific">Campylobacter pinnipediorum subsp. caledonicus</name>
    <dbReference type="NCBI Taxonomy" id="1874362"/>
    <lineage>
        <taxon>Bacteria</taxon>
        <taxon>Pseudomonadati</taxon>
        <taxon>Campylobacterota</taxon>
        <taxon>Epsilonproteobacteria</taxon>
        <taxon>Campylobacterales</taxon>
        <taxon>Campylobacteraceae</taxon>
        <taxon>Campylobacter</taxon>
    </lineage>
</organism>
<feature type="transmembrane region" description="Helical" evidence="6">
    <location>
        <begin position="243"/>
        <end position="270"/>
    </location>
</feature>